<feature type="transmembrane region" description="Helical" evidence="2">
    <location>
        <begin position="340"/>
        <end position="362"/>
    </location>
</feature>
<evidence type="ECO:0008006" key="6">
    <source>
        <dbReference type="Google" id="ProtNLM"/>
    </source>
</evidence>
<feature type="region of interest" description="Disordered" evidence="1">
    <location>
        <begin position="220"/>
        <end position="259"/>
    </location>
</feature>
<evidence type="ECO:0000256" key="2">
    <source>
        <dbReference type="SAM" id="Phobius"/>
    </source>
</evidence>
<accession>A0A9P1D5G0</accession>
<evidence type="ECO:0000313" key="5">
    <source>
        <dbReference type="Proteomes" id="UP001152797"/>
    </source>
</evidence>
<feature type="transmembrane region" description="Helical" evidence="2">
    <location>
        <begin position="556"/>
        <end position="575"/>
    </location>
</feature>
<dbReference type="EMBL" id="CAMXCT010003469">
    <property type="protein sequence ID" value="CAI4004672.1"/>
    <property type="molecule type" value="Genomic_DNA"/>
</dbReference>
<comment type="caution">
    <text evidence="3">The sequence shown here is derived from an EMBL/GenBank/DDBJ whole genome shotgun (WGS) entry which is preliminary data.</text>
</comment>
<keyword evidence="2" id="KW-0812">Transmembrane</keyword>
<evidence type="ECO:0000313" key="4">
    <source>
        <dbReference type="EMBL" id="CAL4791984.1"/>
    </source>
</evidence>
<keyword evidence="5" id="KW-1185">Reference proteome</keyword>
<feature type="transmembrane region" description="Helical" evidence="2">
    <location>
        <begin position="455"/>
        <end position="474"/>
    </location>
</feature>
<evidence type="ECO:0000256" key="1">
    <source>
        <dbReference type="SAM" id="MobiDB-lite"/>
    </source>
</evidence>
<feature type="region of interest" description="Disordered" evidence="1">
    <location>
        <begin position="127"/>
        <end position="156"/>
    </location>
</feature>
<keyword evidence="2" id="KW-0472">Membrane</keyword>
<dbReference type="OrthoDB" id="441948at2759"/>
<dbReference type="Proteomes" id="UP001152797">
    <property type="component" value="Unassembled WGS sequence"/>
</dbReference>
<organism evidence="3">
    <name type="scientific">Cladocopium goreaui</name>
    <dbReference type="NCBI Taxonomy" id="2562237"/>
    <lineage>
        <taxon>Eukaryota</taxon>
        <taxon>Sar</taxon>
        <taxon>Alveolata</taxon>
        <taxon>Dinophyceae</taxon>
        <taxon>Suessiales</taxon>
        <taxon>Symbiodiniaceae</taxon>
        <taxon>Cladocopium</taxon>
    </lineage>
</organism>
<reference evidence="4 5" key="2">
    <citation type="submission" date="2024-05" db="EMBL/GenBank/DDBJ databases">
        <authorList>
            <person name="Chen Y."/>
            <person name="Shah S."/>
            <person name="Dougan E. K."/>
            <person name="Thang M."/>
            <person name="Chan C."/>
        </authorList>
    </citation>
    <scope>NUCLEOTIDE SEQUENCE [LARGE SCALE GENOMIC DNA]</scope>
</reference>
<feature type="transmembrane region" description="Helical" evidence="2">
    <location>
        <begin position="524"/>
        <end position="544"/>
    </location>
</feature>
<evidence type="ECO:0000313" key="3">
    <source>
        <dbReference type="EMBL" id="CAI4004672.1"/>
    </source>
</evidence>
<feature type="transmembrane region" description="Helical" evidence="2">
    <location>
        <begin position="368"/>
        <end position="387"/>
    </location>
</feature>
<keyword evidence="2" id="KW-1133">Transmembrane helix</keyword>
<dbReference type="AlphaFoldDB" id="A0A9P1D5G0"/>
<gene>
    <name evidence="3" type="ORF">C1SCF055_LOCUS30446</name>
</gene>
<feature type="compositionally biased region" description="Polar residues" evidence="1">
    <location>
        <begin position="136"/>
        <end position="152"/>
    </location>
</feature>
<dbReference type="EMBL" id="CAMXCT020003469">
    <property type="protein sequence ID" value="CAL1158047.1"/>
    <property type="molecule type" value="Genomic_DNA"/>
</dbReference>
<reference evidence="3" key="1">
    <citation type="submission" date="2022-10" db="EMBL/GenBank/DDBJ databases">
        <authorList>
            <person name="Chen Y."/>
            <person name="Dougan E. K."/>
            <person name="Chan C."/>
            <person name="Rhodes N."/>
            <person name="Thang M."/>
        </authorList>
    </citation>
    <scope>NUCLEOTIDE SEQUENCE</scope>
</reference>
<dbReference type="EMBL" id="CAMXCT030003469">
    <property type="protein sequence ID" value="CAL4791984.1"/>
    <property type="molecule type" value="Genomic_DNA"/>
</dbReference>
<proteinExistence type="predicted"/>
<protein>
    <recommendedName>
        <fullName evidence="6">Transmembrane protein</fullName>
    </recommendedName>
</protein>
<name>A0A9P1D5G0_9DINO</name>
<feature type="compositionally biased region" description="Low complexity" evidence="1">
    <location>
        <begin position="220"/>
        <end position="229"/>
    </location>
</feature>
<sequence length="660" mass="72853">MDADVFSDGQDPLRQIQTQLKKLNGLDTFGSLADLQKQMNEVQTGLCAVQNSLSFQSSVLTEMRSCMTIDTRDRRGKTHKAGDFAVPQGPSERTEVAAIDMDGLAAPSDEPPVLSVIPVPGEICTPRRMSEDKSSGAVTVNKKSSTVRSVQSEQDKPKCLTLHSGQRGLPKRHVFTMEEVEAQTHTALLARSQPELDISGSFTQKQGAASSVSIVDPVAEESASLSSESRNSDNEAEVVLGSNEQLDPNKSSQQILRSSLSRYPPEGGKKVLQMCRRMSLDDLRLNHDAVIATTQRTETNTRGALTGESLISSSSSFCRCAKLWLAVVGIMNFPDLRPGCALFCMSVVLLVLVGALVSLTSMGLSDPYISATTLCYLVGVLAAAWRLRWSGVEDLLVRADGLEDYAKKSGFLEEWRRTSQRRLKEVMGFLVVMLCCRWLADASNRLWDLQTRERPEIAACFSVSAIIFSAIMYIQLHIVAGLEHAIDSFSINFYSDMDIEVALGEWNMVQATLRQVSTKLSATMLLLGSSCGASLLLLVQLTVLHDDSQPGLKSGLPFLCFTSWLFPPVLLFLYSMMRAAGVTEKASRVAPLVNSWNFEHDEDDNVPSWMDLGRQYIVQYMIQSEAGFYLQGMRLHAFQVTKLSYYFAAFIFALFSRSWA</sequence>